<evidence type="ECO:0000313" key="11">
    <source>
        <dbReference type="EMBL" id="CAI9260284.1"/>
    </source>
</evidence>
<keyword evidence="12" id="KW-1185">Reference proteome</keyword>
<accession>A0AA35UMW4</accession>
<dbReference type="PANTHER" id="PTHR15710">
    <property type="entry name" value="E3 UBIQUITIN-PROTEIN LIGASE PRAJA"/>
    <property type="match status" value="1"/>
</dbReference>
<dbReference type="AlphaFoldDB" id="A0AA35UMW4"/>
<evidence type="ECO:0000256" key="5">
    <source>
        <dbReference type="ARBA" id="ARBA00022771"/>
    </source>
</evidence>
<keyword evidence="6" id="KW-0833">Ubl conjugation pathway</keyword>
<dbReference type="EMBL" id="OX465086">
    <property type="protein sequence ID" value="CAI9260284.1"/>
    <property type="molecule type" value="Genomic_DNA"/>
</dbReference>
<keyword evidence="4" id="KW-0479">Metal-binding</keyword>
<keyword evidence="5 8" id="KW-0863">Zinc-finger</keyword>
<reference evidence="11" key="1">
    <citation type="submission" date="2023-04" db="EMBL/GenBank/DDBJ databases">
        <authorList>
            <person name="Vijverberg K."/>
            <person name="Xiong W."/>
            <person name="Schranz E."/>
        </authorList>
    </citation>
    <scope>NUCLEOTIDE SEQUENCE</scope>
</reference>
<sequence>MSSSSEQDFDQSIRDFITSFVRTAVAAAPQSQDHDGEEAEAEAIVFTVYATHPGSLVKDGPLPASKAAIEAIPTVTATEEEDCAICLTDYSGVAGEAKELPCRHRYHSDCIMKWLGIHGSCPVCRYEMPVDEEEKRRRDGGGGEWWRVMITVERRTPLSESGRNSSDSVEGSGSSTDYMDID</sequence>
<dbReference type="GO" id="GO:0008270">
    <property type="term" value="F:zinc ion binding"/>
    <property type="evidence" value="ECO:0007669"/>
    <property type="project" value="UniProtKB-KW"/>
</dbReference>
<feature type="domain" description="RING-type" evidence="10">
    <location>
        <begin position="83"/>
        <end position="125"/>
    </location>
</feature>
<evidence type="ECO:0000259" key="10">
    <source>
        <dbReference type="PROSITE" id="PS50089"/>
    </source>
</evidence>
<dbReference type="InterPro" id="IPR001841">
    <property type="entry name" value="Znf_RING"/>
</dbReference>
<keyword evidence="3" id="KW-0808">Transferase</keyword>
<evidence type="ECO:0000256" key="2">
    <source>
        <dbReference type="ARBA" id="ARBA00012483"/>
    </source>
</evidence>
<keyword evidence="7" id="KW-0862">Zinc</keyword>
<evidence type="ECO:0000256" key="4">
    <source>
        <dbReference type="ARBA" id="ARBA00022723"/>
    </source>
</evidence>
<dbReference type="GO" id="GO:0016567">
    <property type="term" value="P:protein ubiquitination"/>
    <property type="evidence" value="ECO:0007669"/>
    <property type="project" value="TreeGrafter"/>
</dbReference>
<evidence type="ECO:0000313" key="12">
    <source>
        <dbReference type="Proteomes" id="UP001177003"/>
    </source>
</evidence>
<organism evidence="11 12">
    <name type="scientific">Lactuca saligna</name>
    <name type="common">Willowleaf lettuce</name>
    <dbReference type="NCBI Taxonomy" id="75948"/>
    <lineage>
        <taxon>Eukaryota</taxon>
        <taxon>Viridiplantae</taxon>
        <taxon>Streptophyta</taxon>
        <taxon>Embryophyta</taxon>
        <taxon>Tracheophyta</taxon>
        <taxon>Spermatophyta</taxon>
        <taxon>Magnoliopsida</taxon>
        <taxon>eudicotyledons</taxon>
        <taxon>Gunneridae</taxon>
        <taxon>Pentapetalae</taxon>
        <taxon>asterids</taxon>
        <taxon>campanulids</taxon>
        <taxon>Asterales</taxon>
        <taxon>Asteraceae</taxon>
        <taxon>Cichorioideae</taxon>
        <taxon>Cichorieae</taxon>
        <taxon>Lactucinae</taxon>
        <taxon>Lactuca</taxon>
    </lineage>
</organism>
<dbReference type="GO" id="GO:0005737">
    <property type="term" value="C:cytoplasm"/>
    <property type="evidence" value="ECO:0007669"/>
    <property type="project" value="TreeGrafter"/>
</dbReference>
<protein>
    <recommendedName>
        <fullName evidence="2">RING-type E3 ubiquitin transferase</fullName>
        <ecNumber evidence="2">2.3.2.27</ecNumber>
    </recommendedName>
</protein>
<dbReference type="GO" id="GO:0061630">
    <property type="term" value="F:ubiquitin protein ligase activity"/>
    <property type="evidence" value="ECO:0007669"/>
    <property type="project" value="UniProtKB-EC"/>
</dbReference>
<dbReference type="PROSITE" id="PS50089">
    <property type="entry name" value="ZF_RING_2"/>
    <property type="match status" value="1"/>
</dbReference>
<comment type="catalytic activity">
    <reaction evidence="1">
        <text>S-ubiquitinyl-[E2 ubiquitin-conjugating enzyme]-L-cysteine + [acceptor protein]-L-lysine = [E2 ubiquitin-conjugating enzyme]-L-cysteine + N(6)-ubiquitinyl-[acceptor protein]-L-lysine.</text>
        <dbReference type="EC" id="2.3.2.27"/>
    </reaction>
</comment>
<name>A0AA35UMW4_LACSI</name>
<feature type="compositionally biased region" description="Low complexity" evidence="9">
    <location>
        <begin position="165"/>
        <end position="175"/>
    </location>
</feature>
<evidence type="ECO:0000256" key="8">
    <source>
        <dbReference type="PROSITE-ProRule" id="PRU00175"/>
    </source>
</evidence>
<proteinExistence type="predicted"/>
<dbReference type="Pfam" id="PF13639">
    <property type="entry name" value="zf-RING_2"/>
    <property type="match status" value="1"/>
</dbReference>
<dbReference type="Gene3D" id="3.30.40.10">
    <property type="entry name" value="Zinc/RING finger domain, C3HC4 (zinc finger)"/>
    <property type="match status" value="1"/>
</dbReference>
<dbReference type="SUPFAM" id="SSF57850">
    <property type="entry name" value="RING/U-box"/>
    <property type="match status" value="1"/>
</dbReference>
<evidence type="ECO:0000256" key="7">
    <source>
        <dbReference type="ARBA" id="ARBA00022833"/>
    </source>
</evidence>
<dbReference type="FunFam" id="3.30.40.10:FF:000127">
    <property type="entry name" value="E3 ubiquitin-protein ligase RNF181"/>
    <property type="match status" value="1"/>
</dbReference>
<dbReference type="PANTHER" id="PTHR15710:SF235">
    <property type="entry name" value="RING-H2 FINGER PROTEIN ATL79-LIKE"/>
    <property type="match status" value="1"/>
</dbReference>
<evidence type="ECO:0000256" key="1">
    <source>
        <dbReference type="ARBA" id="ARBA00000900"/>
    </source>
</evidence>
<gene>
    <name evidence="11" type="ORF">LSALG_LOCUS1126</name>
</gene>
<feature type="region of interest" description="Disordered" evidence="9">
    <location>
        <begin position="156"/>
        <end position="182"/>
    </location>
</feature>
<dbReference type="InterPro" id="IPR013083">
    <property type="entry name" value="Znf_RING/FYVE/PHD"/>
</dbReference>
<evidence type="ECO:0000256" key="9">
    <source>
        <dbReference type="SAM" id="MobiDB-lite"/>
    </source>
</evidence>
<dbReference type="SMART" id="SM00184">
    <property type="entry name" value="RING"/>
    <property type="match status" value="1"/>
</dbReference>
<evidence type="ECO:0000256" key="3">
    <source>
        <dbReference type="ARBA" id="ARBA00022679"/>
    </source>
</evidence>
<dbReference type="Proteomes" id="UP001177003">
    <property type="component" value="Chromosome 0"/>
</dbReference>
<dbReference type="EC" id="2.3.2.27" evidence="2"/>
<evidence type="ECO:0000256" key="6">
    <source>
        <dbReference type="ARBA" id="ARBA00022786"/>
    </source>
</evidence>